<evidence type="ECO:0000256" key="1">
    <source>
        <dbReference type="SAM" id="MobiDB-lite"/>
    </source>
</evidence>
<sequence>MGSPTTDADTAIAGHLRRAMLDADPALSRYNPLSRILVFDQFNSGTHGWTELIGNHDGEGNLDTVDDHMRDFRPPQLSSCTFFDVGTHGAMTGTYALKVATRPVTGHTAVAIRRLTMAKKGRVQFETYFTYKAEAASEENGASTQAGAGEWDGNIHPSEQQFGAFTIATDICDDRGERYHTVMRYQNTDLDNRFTRRWMYPVVPEPTPREHLEGKVKLGPTDDFTAPNPQDWKPVGESQSFCYNEVPTKVNWHYLRWQIDTEARKNIELQVNDRVYDLRDVPVPVYEERYDSLDNLLNFYVSARTHTGVRNFLFLDSVLVSVDW</sequence>
<dbReference type="RefSeq" id="WP_260189137.1">
    <property type="nucleotide sequence ID" value="NZ_JAFFZE010000004.1"/>
</dbReference>
<dbReference type="EMBL" id="JAFFZE010000004">
    <property type="protein sequence ID" value="MCT2581775.1"/>
    <property type="molecule type" value="Genomic_DNA"/>
</dbReference>
<reference evidence="2 3" key="1">
    <citation type="submission" date="2021-02" db="EMBL/GenBank/DDBJ databases">
        <title>Actinophytocola xerophila sp. nov., isolated from soil of cotton cropping field.</title>
        <authorList>
            <person name="Huang R."/>
            <person name="Chen X."/>
            <person name="Ge X."/>
            <person name="Liu W."/>
        </authorList>
    </citation>
    <scope>NUCLEOTIDE SEQUENCE [LARGE SCALE GENOMIC DNA]</scope>
    <source>
        <strain evidence="2 3">S1-96</strain>
    </source>
</reference>
<evidence type="ECO:0000313" key="3">
    <source>
        <dbReference type="Proteomes" id="UP001156441"/>
    </source>
</evidence>
<dbReference type="InterPro" id="IPR046663">
    <property type="entry name" value="DUF6772"/>
</dbReference>
<protein>
    <submittedName>
        <fullName evidence="2">Uncharacterized protein</fullName>
    </submittedName>
</protein>
<evidence type="ECO:0000313" key="2">
    <source>
        <dbReference type="EMBL" id="MCT2581775.1"/>
    </source>
</evidence>
<name>A0ABT2J1P1_9PSEU</name>
<dbReference type="Pfam" id="PF20562">
    <property type="entry name" value="DUF6772"/>
    <property type="match status" value="1"/>
</dbReference>
<proteinExistence type="predicted"/>
<gene>
    <name evidence="2" type="ORF">JT362_01405</name>
</gene>
<accession>A0ABT2J1P1</accession>
<keyword evidence="3" id="KW-1185">Reference proteome</keyword>
<organism evidence="2 3">
    <name type="scientific">Actinophytocola gossypii</name>
    <dbReference type="NCBI Taxonomy" id="2812003"/>
    <lineage>
        <taxon>Bacteria</taxon>
        <taxon>Bacillati</taxon>
        <taxon>Actinomycetota</taxon>
        <taxon>Actinomycetes</taxon>
        <taxon>Pseudonocardiales</taxon>
        <taxon>Pseudonocardiaceae</taxon>
    </lineage>
</organism>
<comment type="caution">
    <text evidence="2">The sequence shown here is derived from an EMBL/GenBank/DDBJ whole genome shotgun (WGS) entry which is preliminary data.</text>
</comment>
<dbReference type="Proteomes" id="UP001156441">
    <property type="component" value="Unassembled WGS sequence"/>
</dbReference>
<feature type="region of interest" description="Disordered" evidence="1">
    <location>
        <begin position="209"/>
        <end position="230"/>
    </location>
</feature>